<keyword evidence="4" id="KW-0804">Transcription</keyword>
<evidence type="ECO:0000256" key="1">
    <source>
        <dbReference type="ARBA" id="ARBA00009437"/>
    </source>
</evidence>
<dbReference type="PANTHER" id="PTHR30346">
    <property type="entry name" value="TRANSCRIPTIONAL DUAL REGULATOR HCAR-RELATED"/>
    <property type="match status" value="1"/>
</dbReference>
<organism evidence="6 7">
    <name type="scientific">Leptotrichia wadei</name>
    <dbReference type="NCBI Taxonomy" id="157687"/>
    <lineage>
        <taxon>Bacteria</taxon>
        <taxon>Fusobacteriati</taxon>
        <taxon>Fusobacteriota</taxon>
        <taxon>Fusobacteriia</taxon>
        <taxon>Fusobacteriales</taxon>
        <taxon>Leptotrichiaceae</taxon>
        <taxon>Leptotrichia</taxon>
    </lineage>
</organism>
<dbReference type="InterPro" id="IPR000847">
    <property type="entry name" value="LysR_HTH_N"/>
</dbReference>
<keyword evidence="2" id="KW-0805">Transcription regulation</keyword>
<comment type="similarity">
    <text evidence="1">Belongs to the LysR transcriptional regulatory family.</text>
</comment>
<gene>
    <name evidence="6" type="ORF">JMUB3936_0979</name>
</gene>
<dbReference type="AlphaFoldDB" id="A0A510KXX5"/>
<dbReference type="PROSITE" id="PS50931">
    <property type="entry name" value="HTH_LYSR"/>
    <property type="match status" value="1"/>
</dbReference>
<dbReference type="Proteomes" id="UP000321944">
    <property type="component" value="Chromosome"/>
</dbReference>
<dbReference type="EMBL" id="AP019841">
    <property type="protein sequence ID" value="BBM54695.1"/>
    <property type="molecule type" value="Genomic_DNA"/>
</dbReference>
<dbReference type="Pfam" id="PF00126">
    <property type="entry name" value="HTH_1"/>
    <property type="match status" value="1"/>
</dbReference>
<dbReference type="InterPro" id="IPR036390">
    <property type="entry name" value="WH_DNA-bd_sf"/>
</dbReference>
<dbReference type="GO" id="GO:0032993">
    <property type="term" value="C:protein-DNA complex"/>
    <property type="evidence" value="ECO:0007669"/>
    <property type="project" value="TreeGrafter"/>
</dbReference>
<name>A0A510KXX5_9FUSO</name>
<evidence type="ECO:0000256" key="2">
    <source>
        <dbReference type="ARBA" id="ARBA00023015"/>
    </source>
</evidence>
<keyword evidence="3" id="KW-0238">DNA-binding</keyword>
<dbReference type="RefSeq" id="WP_232054084.1">
    <property type="nucleotide sequence ID" value="NZ_AP019841.1"/>
</dbReference>
<dbReference type="PANTHER" id="PTHR30346:SF28">
    <property type="entry name" value="HTH-TYPE TRANSCRIPTIONAL REGULATOR CYNR"/>
    <property type="match status" value="1"/>
</dbReference>
<reference evidence="6 7" key="1">
    <citation type="submission" date="2019-07" db="EMBL/GenBank/DDBJ databases">
        <title>Complete Genome Sequence of Leptotrichia wadei Strain JMUB3936.</title>
        <authorList>
            <person name="Watanabe S."/>
            <person name="Cui L."/>
        </authorList>
    </citation>
    <scope>NUCLEOTIDE SEQUENCE [LARGE SCALE GENOMIC DNA]</scope>
    <source>
        <strain evidence="6 7">JMUB3936</strain>
    </source>
</reference>
<dbReference type="GO" id="GO:0003700">
    <property type="term" value="F:DNA-binding transcription factor activity"/>
    <property type="evidence" value="ECO:0007669"/>
    <property type="project" value="InterPro"/>
</dbReference>
<dbReference type="GO" id="GO:0003677">
    <property type="term" value="F:DNA binding"/>
    <property type="evidence" value="ECO:0007669"/>
    <property type="project" value="UniProtKB-KW"/>
</dbReference>
<evidence type="ECO:0000256" key="3">
    <source>
        <dbReference type="ARBA" id="ARBA00023125"/>
    </source>
</evidence>
<evidence type="ECO:0000259" key="5">
    <source>
        <dbReference type="PROSITE" id="PS50931"/>
    </source>
</evidence>
<dbReference type="Gene3D" id="1.10.10.10">
    <property type="entry name" value="Winged helix-like DNA-binding domain superfamily/Winged helix DNA-binding domain"/>
    <property type="match status" value="1"/>
</dbReference>
<evidence type="ECO:0000313" key="6">
    <source>
        <dbReference type="EMBL" id="BBM54695.1"/>
    </source>
</evidence>
<sequence length="61" mass="7028">MIELEQLKQLIAFATHGTLSKAAEELYISQPALSRSKKLEKTLEVELFDRKKIFDNFSKNS</sequence>
<protein>
    <submittedName>
        <fullName evidence="6">LysR family transcriptional regulator</fullName>
    </submittedName>
</protein>
<feature type="domain" description="HTH lysR-type" evidence="5">
    <location>
        <begin position="2"/>
        <end position="51"/>
    </location>
</feature>
<dbReference type="SUPFAM" id="SSF46785">
    <property type="entry name" value="Winged helix' DNA-binding domain"/>
    <property type="match status" value="1"/>
</dbReference>
<evidence type="ECO:0000313" key="7">
    <source>
        <dbReference type="Proteomes" id="UP000321944"/>
    </source>
</evidence>
<evidence type="ECO:0000256" key="4">
    <source>
        <dbReference type="ARBA" id="ARBA00023163"/>
    </source>
</evidence>
<dbReference type="InterPro" id="IPR036388">
    <property type="entry name" value="WH-like_DNA-bd_sf"/>
</dbReference>
<accession>A0A510KXX5</accession>
<proteinExistence type="inferred from homology"/>